<evidence type="ECO:0000256" key="4">
    <source>
        <dbReference type="RuleBase" id="RU362068"/>
    </source>
</evidence>
<evidence type="ECO:0000259" key="5">
    <source>
        <dbReference type="Pfam" id="PF02558"/>
    </source>
</evidence>
<evidence type="ECO:0000256" key="3">
    <source>
        <dbReference type="ARBA" id="ARBA00023002"/>
    </source>
</evidence>
<dbReference type="InterPro" id="IPR013328">
    <property type="entry name" value="6PGD_dom2"/>
</dbReference>
<dbReference type="InterPro" id="IPR013752">
    <property type="entry name" value="KPA_reductase"/>
</dbReference>
<evidence type="ECO:0000313" key="7">
    <source>
        <dbReference type="EMBL" id="QGT49841.1"/>
    </source>
</evidence>
<keyword evidence="4" id="KW-0566">Pantothenate biosynthesis</keyword>
<dbReference type="InterPro" id="IPR003710">
    <property type="entry name" value="ApbA"/>
</dbReference>
<keyword evidence="2 4" id="KW-0521">NADP</keyword>
<dbReference type="InterPro" id="IPR051402">
    <property type="entry name" value="KPR-Related"/>
</dbReference>
<comment type="similarity">
    <text evidence="1 4">Belongs to the ketopantoate reductase family.</text>
</comment>
<dbReference type="GO" id="GO:0008677">
    <property type="term" value="F:2-dehydropantoate 2-reductase activity"/>
    <property type="evidence" value="ECO:0007669"/>
    <property type="project" value="UniProtKB-EC"/>
</dbReference>
<reference evidence="7" key="1">
    <citation type="journal article" date="2020" name="J. ISSAAS">
        <title>Lactobacilli and other gastrointestinal microbiota of Peromyscus leucopus, reservoir host for agents of Lyme disease and other zoonoses in North America.</title>
        <authorList>
            <person name="Milovic A."/>
            <person name="Bassam K."/>
            <person name="Shao H."/>
            <person name="Chatzistamou I."/>
            <person name="Tufts D.M."/>
            <person name="Diuk-Wasser M."/>
            <person name="Barbour A.G."/>
        </authorList>
    </citation>
    <scope>NUCLEOTIDE SEQUENCE</scope>
    <source>
        <strain evidence="7">LL20</strain>
    </source>
</reference>
<keyword evidence="3 4" id="KW-0560">Oxidoreductase</keyword>
<dbReference type="InterPro" id="IPR036291">
    <property type="entry name" value="NAD(P)-bd_dom_sf"/>
</dbReference>
<dbReference type="FunFam" id="1.10.1040.10:FF:000017">
    <property type="entry name" value="2-dehydropantoate 2-reductase"/>
    <property type="match status" value="1"/>
</dbReference>
<feature type="domain" description="Ketopantoate reductase C-terminal" evidence="6">
    <location>
        <begin position="180"/>
        <end position="299"/>
    </location>
</feature>
<dbReference type="EC" id="1.1.1.169" evidence="4"/>
<comment type="catalytic activity">
    <reaction evidence="4">
        <text>(R)-pantoate + NADP(+) = 2-dehydropantoate + NADPH + H(+)</text>
        <dbReference type="Rhea" id="RHEA:16233"/>
        <dbReference type="ChEBI" id="CHEBI:11561"/>
        <dbReference type="ChEBI" id="CHEBI:15378"/>
        <dbReference type="ChEBI" id="CHEBI:15980"/>
        <dbReference type="ChEBI" id="CHEBI:57783"/>
        <dbReference type="ChEBI" id="CHEBI:58349"/>
        <dbReference type="EC" id="1.1.1.169"/>
    </reaction>
</comment>
<dbReference type="Gene3D" id="3.40.50.720">
    <property type="entry name" value="NAD(P)-binding Rossmann-like Domain"/>
    <property type="match status" value="1"/>
</dbReference>
<name>A0A650EKS6_9BACT</name>
<feature type="domain" description="Ketopantoate reductase N-terminal" evidence="5">
    <location>
        <begin position="7"/>
        <end position="149"/>
    </location>
</feature>
<dbReference type="PANTHER" id="PTHR21708:SF26">
    <property type="entry name" value="2-DEHYDROPANTOATE 2-REDUCTASE"/>
    <property type="match status" value="1"/>
</dbReference>
<sequence>MKEINTVLICGIGAVGSIYANKINEYDSDNLRVLVDKKRLENYIKNPKVFNGKSLNLNYILPEDNNFKADLIIIATKFDGLLEVIKNIKNFVKEETIIISLLNGVTSEEIIAEHYGWKNLPLAYFIGHSAMRDGNKITHDGIGDIVFGVKNSDEINIEIVDVVKQYFDKVGIDYKTPENMYRAYWLKYMLNVSCNQASAILRMTFGQMQDNKKFVEFLKNVMREVQAVAKAQGVVDTETMINEAFVSFYKMIKEGKTSMLQDVEAKRITEVEMFSGTIINLGKKHSIPTPYNLVMKDMIEIIHENYNFEK</sequence>
<comment type="function">
    <text evidence="4">Catalyzes the NADPH-dependent reduction of ketopantoate into pantoic acid.</text>
</comment>
<dbReference type="SUPFAM" id="SSF48179">
    <property type="entry name" value="6-phosphogluconate dehydrogenase C-terminal domain-like"/>
    <property type="match status" value="1"/>
</dbReference>
<dbReference type="EMBL" id="MN577570">
    <property type="protein sequence ID" value="QGT49841.1"/>
    <property type="molecule type" value="Genomic_DNA"/>
</dbReference>
<evidence type="ECO:0000256" key="1">
    <source>
        <dbReference type="ARBA" id="ARBA00007870"/>
    </source>
</evidence>
<dbReference type="UniPathway" id="UPA00028">
    <property type="reaction ID" value="UER00004"/>
</dbReference>
<gene>
    <name evidence="7" type="ORF">Melaina855_2280</name>
</gene>
<proteinExistence type="inferred from homology"/>
<dbReference type="Gene3D" id="1.10.1040.10">
    <property type="entry name" value="N-(1-d-carboxylethyl)-l-norvaline Dehydrogenase, domain 2"/>
    <property type="match status" value="1"/>
</dbReference>
<protein>
    <recommendedName>
        <fullName evidence="4">2-dehydropantoate 2-reductase</fullName>
        <ecNumber evidence="4">1.1.1.169</ecNumber>
    </recommendedName>
    <alternativeName>
        <fullName evidence="4">Ketopantoate reductase</fullName>
    </alternativeName>
</protein>
<dbReference type="AlphaFoldDB" id="A0A650EKS6"/>
<dbReference type="InterPro" id="IPR013332">
    <property type="entry name" value="KPR_N"/>
</dbReference>
<evidence type="ECO:0000259" key="6">
    <source>
        <dbReference type="Pfam" id="PF08546"/>
    </source>
</evidence>
<accession>A0A650EKS6</accession>
<dbReference type="Pfam" id="PF08546">
    <property type="entry name" value="ApbA_C"/>
    <property type="match status" value="1"/>
</dbReference>
<dbReference type="GO" id="GO:0005737">
    <property type="term" value="C:cytoplasm"/>
    <property type="evidence" value="ECO:0007669"/>
    <property type="project" value="TreeGrafter"/>
</dbReference>
<dbReference type="Pfam" id="PF02558">
    <property type="entry name" value="ApbA"/>
    <property type="match status" value="1"/>
</dbReference>
<comment type="pathway">
    <text evidence="4">Cofactor biosynthesis; (R)-pantothenate biosynthesis; (R)-pantoate from 3-methyl-2-oxobutanoate: step 2/2.</text>
</comment>
<evidence type="ECO:0000256" key="2">
    <source>
        <dbReference type="ARBA" id="ARBA00022857"/>
    </source>
</evidence>
<dbReference type="SUPFAM" id="SSF51735">
    <property type="entry name" value="NAD(P)-binding Rossmann-fold domains"/>
    <property type="match status" value="1"/>
</dbReference>
<dbReference type="GO" id="GO:0015940">
    <property type="term" value="P:pantothenate biosynthetic process"/>
    <property type="evidence" value="ECO:0007669"/>
    <property type="project" value="UniProtKB-UniPathway"/>
</dbReference>
<dbReference type="InterPro" id="IPR008927">
    <property type="entry name" value="6-PGluconate_DH-like_C_sf"/>
</dbReference>
<organism evidence="7">
    <name type="scientific">uncultured Candidatus Melainabacteria bacterium</name>
    <dbReference type="NCBI Taxonomy" id="2682970"/>
    <lineage>
        <taxon>Bacteria</taxon>
        <taxon>Bacillati</taxon>
        <taxon>Candidatus Melainabacteria</taxon>
        <taxon>environmental samples</taxon>
    </lineage>
</organism>
<dbReference type="NCBIfam" id="TIGR00745">
    <property type="entry name" value="apbA_panE"/>
    <property type="match status" value="1"/>
</dbReference>
<dbReference type="PANTHER" id="PTHR21708">
    <property type="entry name" value="PROBABLE 2-DEHYDROPANTOATE 2-REDUCTASE"/>
    <property type="match status" value="1"/>
</dbReference>